<evidence type="ECO:0000313" key="6">
    <source>
        <dbReference type="EMBL" id="RYU10756.1"/>
    </source>
</evidence>
<dbReference type="OrthoDB" id="9766758at2"/>
<feature type="signal peptide" evidence="5">
    <location>
        <begin position="1"/>
        <end position="19"/>
    </location>
</feature>
<proteinExistence type="inferred from homology"/>
<feature type="chain" id="PRO_5039201296" evidence="5">
    <location>
        <begin position="20"/>
        <end position="434"/>
    </location>
</feature>
<comment type="caution">
    <text evidence="6">The sequence shown here is derived from an EMBL/GenBank/DDBJ whole genome shotgun (WGS) entry which is preliminary data.</text>
</comment>
<dbReference type="Pfam" id="PF13416">
    <property type="entry name" value="SBP_bac_8"/>
    <property type="match status" value="1"/>
</dbReference>
<dbReference type="SUPFAM" id="SSF53850">
    <property type="entry name" value="Periplasmic binding protein-like II"/>
    <property type="match status" value="1"/>
</dbReference>
<evidence type="ECO:0000256" key="5">
    <source>
        <dbReference type="SAM" id="SignalP"/>
    </source>
</evidence>
<dbReference type="EMBL" id="SDPU01000028">
    <property type="protein sequence ID" value="RYU10756.1"/>
    <property type="molecule type" value="Genomic_DNA"/>
</dbReference>
<accession>A0A4V1Z1F8</accession>
<feature type="region of interest" description="Disordered" evidence="4">
    <location>
        <begin position="27"/>
        <end position="51"/>
    </location>
</feature>
<organism evidence="6 7">
    <name type="scientific">Nocardioides iriomotensis</name>
    <dbReference type="NCBI Taxonomy" id="715784"/>
    <lineage>
        <taxon>Bacteria</taxon>
        <taxon>Bacillati</taxon>
        <taxon>Actinomycetota</taxon>
        <taxon>Actinomycetes</taxon>
        <taxon>Propionibacteriales</taxon>
        <taxon>Nocardioidaceae</taxon>
        <taxon>Nocardioides</taxon>
    </lineage>
</organism>
<evidence type="ECO:0000256" key="3">
    <source>
        <dbReference type="ARBA" id="ARBA00022729"/>
    </source>
</evidence>
<dbReference type="InterPro" id="IPR006059">
    <property type="entry name" value="SBP"/>
</dbReference>
<gene>
    <name evidence="6" type="ORF">ETU37_16025</name>
</gene>
<dbReference type="Gene3D" id="3.40.190.10">
    <property type="entry name" value="Periplasmic binding protein-like II"/>
    <property type="match status" value="2"/>
</dbReference>
<dbReference type="RefSeq" id="WP_129988347.1">
    <property type="nucleotide sequence ID" value="NZ_SDPU01000028.1"/>
</dbReference>
<dbReference type="AlphaFoldDB" id="A0A4V1Z1F8"/>
<dbReference type="GO" id="GO:0055052">
    <property type="term" value="C:ATP-binding cassette (ABC) transporter complex, substrate-binding subunit-containing"/>
    <property type="evidence" value="ECO:0007669"/>
    <property type="project" value="TreeGrafter"/>
</dbReference>
<dbReference type="Proteomes" id="UP000291189">
    <property type="component" value="Unassembled WGS sequence"/>
</dbReference>
<evidence type="ECO:0000256" key="4">
    <source>
        <dbReference type="SAM" id="MobiDB-lite"/>
    </source>
</evidence>
<dbReference type="GO" id="GO:0015768">
    <property type="term" value="P:maltose transport"/>
    <property type="evidence" value="ECO:0007669"/>
    <property type="project" value="TreeGrafter"/>
</dbReference>
<name>A0A4V1Z1F8_9ACTN</name>
<comment type="similarity">
    <text evidence="1">Belongs to the bacterial solute-binding protein 1 family.</text>
</comment>
<dbReference type="GO" id="GO:0042956">
    <property type="term" value="P:maltodextrin transmembrane transport"/>
    <property type="evidence" value="ECO:0007669"/>
    <property type="project" value="TreeGrafter"/>
</dbReference>
<protein>
    <submittedName>
        <fullName evidence="6">Maltose ABC transporter substrate-binding protein</fullName>
    </submittedName>
</protein>
<dbReference type="GO" id="GO:1901982">
    <property type="term" value="F:maltose binding"/>
    <property type="evidence" value="ECO:0007669"/>
    <property type="project" value="TreeGrafter"/>
</dbReference>
<evidence type="ECO:0000313" key="7">
    <source>
        <dbReference type="Proteomes" id="UP000291189"/>
    </source>
</evidence>
<feature type="compositionally biased region" description="Low complexity" evidence="4">
    <location>
        <begin position="29"/>
        <end position="51"/>
    </location>
</feature>
<evidence type="ECO:0000256" key="1">
    <source>
        <dbReference type="ARBA" id="ARBA00008520"/>
    </source>
</evidence>
<dbReference type="PANTHER" id="PTHR30061">
    <property type="entry name" value="MALTOSE-BINDING PERIPLASMIC PROTEIN"/>
    <property type="match status" value="1"/>
</dbReference>
<evidence type="ECO:0000256" key="2">
    <source>
        <dbReference type="ARBA" id="ARBA00022448"/>
    </source>
</evidence>
<dbReference type="PROSITE" id="PS51257">
    <property type="entry name" value="PROKAR_LIPOPROTEIN"/>
    <property type="match status" value="1"/>
</dbReference>
<dbReference type="PANTHER" id="PTHR30061:SF50">
    <property type="entry name" value="MALTOSE_MALTODEXTRIN-BINDING PERIPLASMIC PROTEIN"/>
    <property type="match status" value="1"/>
</dbReference>
<reference evidence="6 7" key="1">
    <citation type="submission" date="2019-01" db="EMBL/GenBank/DDBJ databases">
        <title>Nocardioides guangzhouensis sp. nov., an actinobacterium isolated from soil.</title>
        <authorList>
            <person name="Fu Y."/>
            <person name="Cai Y."/>
            <person name="Lin Z."/>
            <person name="Chen P."/>
        </authorList>
    </citation>
    <scope>NUCLEOTIDE SEQUENCE [LARGE SCALE GENOMIC DNA]</scope>
    <source>
        <strain evidence="6 7">NBRC 105384</strain>
    </source>
</reference>
<keyword evidence="7" id="KW-1185">Reference proteome</keyword>
<dbReference type="CDD" id="cd13586">
    <property type="entry name" value="PBP2_Maltose_binding_like"/>
    <property type="match status" value="1"/>
</dbReference>
<keyword evidence="2" id="KW-0813">Transport</keyword>
<sequence>MRKFARALAPAIAATFLLAGCGGGGGGNEATNTTPEETPSETATAEETGAPARADADLVIWTDALKIDAVKAIAEPFGEANGITVEVQAVSSDLQTNFVTANEASNGPDVVVGAHDWIGNLVQNGSIEPLQLSADDLSGYSPKAVQATTYDGQLYGVPYGIESLALYRNTEVAPNEPKTMDDAIKAGEAAVKKGDVESALNLPVGELGDAYHMEPLYTSMGGYLFGTSGDGEYNADDLGVGKPGSVKAAQKIGQLGEKGQKVLRRSISGDNSIALFTEGKAAFLVSGPWALGDVRDSGIKYAIQPVPGFKGMGPAEPFMGAQAFMVASNAKNAAFAQEFVNSGVNNEEAMTTMYEKASLPPALLSLQDSIAADDPDTALFAEAANKAAPMPAIPAMAAVWEPLGKAYSAIVGGADPAKTMKDTGKTIQEAINAS</sequence>
<keyword evidence="3 5" id="KW-0732">Signal</keyword>